<comment type="caution">
    <text evidence="7">The sequence shown here is derived from an EMBL/GenBank/DDBJ whole genome shotgun (WGS) entry which is preliminary data.</text>
</comment>
<comment type="similarity">
    <text evidence="6">Belongs to the methyltransferase superfamily. RNA methyltransferase RsmG family.</text>
</comment>
<feature type="binding site" evidence="6">
    <location>
        <position position="99"/>
    </location>
    <ligand>
        <name>S-adenosyl-L-methionine</name>
        <dbReference type="ChEBI" id="CHEBI:59789"/>
    </ligand>
</feature>
<keyword evidence="2 6" id="KW-0698">rRNA processing</keyword>
<dbReference type="Gene3D" id="3.40.50.150">
    <property type="entry name" value="Vaccinia Virus protein VP39"/>
    <property type="match status" value="1"/>
</dbReference>
<dbReference type="SUPFAM" id="SSF53335">
    <property type="entry name" value="S-adenosyl-L-methionine-dependent methyltransferases"/>
    <property type="match status" value="1"/>
</dbReference>
<dbReference type="InterPro" id="IPR029063">
    <property type="entry name" value="SAM-dependent_MTases_sf"/>
</dbReference>
<feature type="binding site" evidence="6">
    <location>
        <begin position="150"/>
        <end position="151"/>
    </location>
    <ligand>
        <name>S-adenosyl-L-methionine</name>
        <dbReference type="ChEBI" id="CHEBI:59789"/>
    </ligand>
</feature>
<name>A0A7Y9IQ83_9BURK</name>
<dbReference type="NCBIfam" id="TIGR00138">
    <property type="entry name" value="rsmG_gidB"/>
    <property type="match status" value="1"/>
</dbReference>
<evidence type="ECO:0000256" key="6">
    <source>
        <dbReference type="HAMAP-Rule" id="MF_00074"/>
    </source>
</evidence>
<comment type="caution">
    <text evidence="6">Lacks conserved residue(s) required for the propagation of feature annotation.</text>
</comment>
<feature type="binding site" evidence="6">
    <location>
        <position position="104"/>
    </location>
    <ligand>
        <name>S-adenosyl-L-methionine</name>
        <dbReference type="ChEBI" id="CHEBI:59789"/>
    </ligand>
</feature>
<keyword evidence="4 6" id="KW-0808">Transferase</keyword>
<evidence type="ECO:0000256" key="4">
    <source>
        <dbReference type="ARBA" id="ARBA00022679"/>
    </source>
</evidence>
<comment type="subcellular location">
    <subcellularLocation>
        <location evidence="6">Cytoplasm</location>
    </subcellularLocation>
</comment>
<dbReference type="PANTHER" id="PTHR31760">
    <property type="entry name" value="S-ADENOSYL-L-METHIONINE-DEPENDENT METHYLTRANSFERASES SUPERFAMILY PROTEIN"/>
    <property type="match status" value="1"/>
</dbReference>
<dbReference type="Pfam" id="PF02527">
    <property type="entry name" value="GidB"/>
    <property type="match status" value="1"/>
</dbReference>
<evidence type="ECO:0000313" key="8">
    <source>
        <dbReference type="Proteomes" id="UP000542125"/>
    </source>
</evidence>
<keyword evidence="8" id="KW-1185">Reference proteome</keyword>
<sequence length="240" mass="26270">MAESTKPDLSLTDAPFNGGVFADKLAADCATLRLPLNNIQIDRLLNYLAQMLRWNRTYNLTAIREPEQMLLHHIVDSLSVVPELAQHLQGKPARILDVGSGGGLPGVVLAIAKPDWEVCCVDAVEKKTSFVRHIASVQALKNLSAVHSRVEDLALTHSDIVISRAFASLQDFAALAGRHVRQGGSLVAMKGHPPEEEITTVRDQGEWRVTGVTPLYVPRLSARRCLVWMDRGDVAQEGEA</sequence>
<organism evidence="7 8">
    <name type="scientific">Pigmentiphaga litoralis</name>
    <dbReference type="NCBI Taxonomy" id="516702"/>
    <lineage>
        <taxon>Bacteria</taxon>
        <taxon>Pseudomonadati</taxon>
        <taxon>Pseudomonadota</taxon>
        <taxon>Betaproteobacteria</taxon>
        <taxon>Burkholderiales</taxon>
        <taxon>Alcaligenaceae</taxon>
        <taxon>Pigmentiphaga</taxon>
    </lineage>
</organism>
<comment type="catalytic activity">
    <reaction evidence="6">
        <text>guanosine(527) in 16S rRNA + S-adenosyl-L-methionine = N(7)-methylguanosine(527) in 16S rRNA + S-adenosyl-L-homocysteine</text>
        <dbReference type="Rhea" id="RHEA:42732"/>
        <dbReference type="Rhea" id="RHEA-COMP:10209"/>
        <dbReference type="Rhea" id="RHEA-COMP:10210"/>
        <dbReference type="ChEBI" id="CHEBI:57856"/>
        <dbReference type="ChEBI" id="CHEBI:59789"/>
        <dbReference type="ChEBI" id="CHEBI:74269"/>
        <dbReference type="ChEBI" id="CHEBI:74480"/>
        <dbReference type="EC" id="2.1.1.170"/>
    </reaction>
</comment>
<reference evidence="7 8" key="1">
    <citation type="submission" date="2020-07" db="EMBL/GenBank/DDBJ databases">
        <title>Genomic Encyclopedia of Type Strains, Phase IV (KMG-V): Genome sequencing to study the core and pangenomes of soil and plant-associated prokaryotes.</title>
        <authorList>
            <person name="Whitman W."/>
        </authorList>
    </citation>
    <scope>NUCLEOTIDE SEQUENCE [LARGE SCALE GENOMIC DNA]</scope>
    <source>
        <strain evidence="7 8">SAS40</strain>
    </source>
</reference>
<protein>
    <recommendedName>
        <fullName evidence="6">Ribosomal RNA small subunit methyltransferase G</fullName>
        <ecNumber evidence="6">2.1.1.170</ecNumber>
    </recommendedName>
    <alternativeName>
        <fullName evidence="6">16S rRNA 7-methylguanosine methyltransferase</fullName>
        <shortName evidence="6">16S rRNA m7G methyltransferase</shortName>
    </alternativeName>
</protein>
<dbReference type="AlphaFoldDB" id="A0A7Y9IQ83"/>
<evidence type="ECO:0000256" key="3">
    <source>
        <dbReference type="ARBA" id="ARBA00022603"/>
    </source>
</evidence>
<dbReference type="Proteomes" id="UP000542125">
    <property type="component" value="Unassembled WGS sequence"/>
</dbReference>
<dbReference type="PANTHER" id="PTHR31760:SF0">
    <property type="entry name" value="S-ADENOSYL-L-METHIONINE-DEPENDENT METHYLTRANSFERASES SUPERFAMILY PROTEIN"/>
    <property type="match status" value="1"/>
</dbReference>
<accession>A0A7Y9IQ83</accession>
<evidence type="ECO:0000256" key="2">
    <source>
        <dbReference type="ARBA" id="ARBA00022552"/>
    </source>
</evidence>
<keyword evidence="1 6" id="KW-0963">Cytoplasm</keyword>
<dbReference type="EC" id="2.1.1.170" evidence="6"/>
<comment type="function">
    <text evidence="6">Specifically methylates the N7 position of guanine in position 527 of 16S rRNA.</text>
</comment>
<dbReference type="HAMAP" id="MF_00074">
    <property type="entry name" value="16SrRNA_methyltr_G"/>
    <property type="match status" value="1"/>
</dbReference>
<evidence type="ECO:0000313" key="7">
    <source>
        <dbReference type="EMBL" id="NYE80973.1"/>
    </source>
</evidence>
<evidence type="ECO:0000256" key="1">
    <source>
        <dbReference type="ARBA" id="ARBA00022490"/>
    </source>
</evidence>
<dbReference type="GO" id="GO:0070043">
    <property type="term" value="F:rRNA (guanine-N7-)-methyltransferase activity"/>
    <property type="evidence" value="ECO:0007669"/>
    <property type="project" value="UniProtKB-UniRule"/>
</dbReference>
<gene>
    <name evidence="6" type="primary">rsmG</name>
    <name evidence="7" type="ORF">FHW18_000244</name>
</gene>
<dbReference type="GO" id="GO:0005829">
    <property type="term" value="C:cytosol"/>
    <property type="evidence" value="ECO:0007669"/>
    <property type="project" value="TreeGrafter"/>
</dbReference>
<dbReference type="PIRSF" id="PIRSF003078">
    <property type="entry name" value="GidB"/>
    <property type="match status" value="1"/>
</dbReference>
<feature type="binding site" evidence="6">
    <location>
        <position position="164"/>
    </location>
    <ligand>
        <name>S-adenosyl-L-methionine</name>
        <dbReference type="ChEBI" id="CHEBI:59789"/>
    </ligand>
</feature>
<proteinExistence type="inferred from homology"/>
<evidence type="ECO:0000256" key="5">
    <source>
        <dbReference type="ARBA" id="ARBA00022691"/>
    </source>
</evidence>
<dbReference type="CDD" id="cd02440">
    <property type="entry name" value="AdoMet_MTases"/>
    <property type="match status" value="1"/>
</dbReference>
<dbReference type="EMBL" id="JACBYR010000001">
    <property type="protein sequence ID" value="NYE80973.1"/>
    <property type="molecule type" value="Genomic_DNA"/>
</dbReference>
<dbReference type="InterPro" id="IPR003682">
    <property type="entry name" value="rRNA_ssu_MeTfrase_G"/>
</dbReference>
<keyword evidence="5 6" id="KW-0949">S-adenosyl-L-methionine</keyword>
<keyword evidence="3 6" id="KW-0489">Methyltransferase</keyword>